<dbReference type="InterPro" id="IPR011008">
    <property type="entry name" value="Dimeric_a/b-barrel"/>
</dbReference>
<sequence>MAKFLISFVEGAMQVSEDELPEVVMAAHAVVDEAKDAGVWILGGGLKNHSEATLVTPERTLVDDPEPSANGAIAGFALIEVRTYEEALEWAAEIAAACRCDQEVRELLPSART</sequence>
<reference evidence="4" key="1">
    <citation type="submission" date="2017-02" db="EMBL/GenBank/DDBJ databases">
        <authorList>
            <person name="Varghese N."/>
            <person name="Submissions S."/>
        </authorList>
    </citation>
    <scope>NUCLEOTIDE SEQUENCE [LARGE SCALE GENOMIC DNA]</scope>
    <source>
        <strain evidence="4">9H-4</strain>
    </source>
</reference>
<evidence type="ECO:0000259" key="2">
    <source>
        <dbReference type="Pfam" id="PF03795"/>
    </source>
</evidence>
<name>A0A1T4YQT4_9ACTN</name>
<dbReference type="EMBL" id="LT796768">
    <property type="protein sequence ID" value="SKB04119.1"/>
    <property type="molecule type" value="Genomic_DNA"/>
</dbReference>
<protein>
    <submittedName>
        <fullName evidence="3">Uncharacterized conserved protein</fullName>
    </submittedName>
</protein>
<dbReference type="Proteomes" id="UP000191040">
    <property type="component" value="Chromosome I"/>
</dbReference>
<organism evidence="3 4">
    <name type="scientific">Aeromicrobium choanae</name>
    <dbReference type="NCBI Taxonomy" id="1736691"/>
    <lineage>
        <taxon>Bacteria</taxon>
        <taxon>Bacillati</taxon>
        <taxon>Actinomycetota</taxon>
        <taxon>Actinomycetes</taxon>
        <taxon>Propionibacteriales</taxon>
        <taxon>Nocardioidaceae</taxon>
        <taxon>Aeromicrobium</taxon>
    </lineage>
</organism>
<proteinExistence type="inferred from homology"/>
<evidence type="ECO:0000313" key="4">
    <source>
        <dbReference type="Proteomes" id="UP000191040"/>
    </source>
</evidence>
<dbReference type="RefSeq" id="WP_078698658.1">
    <property type="nucleotide sequence ID" value="NZ_LT796768.1"/>
</dbReference>
<dbReference type="AlphaFoldDB" id="A0A1T4YQT4"/>
<dbReference type="Gene3D" id="3.30.70.1060">
    <property type="entry name" value="Dimeric alpha+beta barrel"/>
    <property type="match status" value="1"/>
</dbReference>
<dbReference type="OrthoDB" id="3212458at2"/>
<dbReference type="InterPro" id="IPR005545">
    <property type="entry name" value="YCII"/>
</dbReference>
<dbReference type="PANTHER" id="PTHR35174">
    <property type="entry name" value="BLL7171 PROTEIN-RELATED"/>
    <property type="match status" value="1"/>
</dbReference>
<evidence type="ECO:0000256" key="1">
    <source>
        <dbReference type="ARBA" id="ARBA00007689"/>
    </source>
</evidence>
<accession>A0A1T4YQT4</accession>
<dbReference type="Pfam" id="PF03795">
    <property type="entry name" value="YCII"/>
    <property type="match status" value="1"/>
</dbReference>
<gene>
    <name evidence="3" type="ORF">SAMN06295964_0469</name>
</gene>
<evidence type="ECO:0000313" key="3">
    <source>
        <dbReference type="EMBL" id="SKB04119.1"/>
    </source>
</evidence>
<dbReference type="SUPFAM" id="SSF54909">
    <property type="entry name" value="Dimeric alpha+beta barrel"/>
    <property type="match status" value="1"/>
</dbReference>
<feature type="domain" description="YCII-related" evidence="2">
    <location>
        <begin position="18"/>
        <end position="96"/>
    </location>
</feature>
<comment type="similarity">
    <text evidence="1">Belongs to the YciI family.</text>
</comment>
<dbReference type="STRING" id="1736691.SAMN06295964_0469"/>
<keyword evidence="4" id="KW-1185">Reference proteome</keyword>
<dbReference type="PANTHER" id="PTHR35174:SF3">
    <property type="entry name" value="BLL7171 PROTEIN"/>
    <property type="match status" value="1"/>
</dbReference>